<protein>
    <submittedName>
        <fullName evidence="1">Uncharacterized protein</fullName>
    </submittedName>
</protein>
<dbReference type="Proteomes" id="UP000617544">
    <property type="component" value="Unassembled WGS sequence"/>
</dbReference>
<reference evidence="1" key="1">
    <citation type="journal article" date="2020" name="bioRxiv">
        <title>A rank-normalized archaeal taxonomy based on genome phylogeny resolves widespread incomplete and uneven classifications.</title>
        <authorList>
            <person name="Rinke C."/>
            <person name="Chuvochina M."/>
            <person name="Mussig A.J."/>
            <person name="Chaumeil P.-A."/>
            <person name="Waite D.W."/>
            <person name="Whitman W.B."/>
            <person name="Parks D.H."/>
            <person name="Hugenholtz P."/>
        </authorList>
    </citation>
    <scope>NUCLEOTIDE SEQUENCE</scope>
    <source>
        <strain evidence="1">UBA8834</strain>
    </source>
</reference>
<evidence type="ECO:0000313" key="2">
    <source>
        <dbReference type="Proteomes" id="UP000617544"/>
    </source>
</evidence>
<gene>
    <name evidence="1" type="ORF">HA331_00240</name>
</gene>
<proteinExistence type="predicted"/>
<dbReference type="OMA" id="WIINLET"/>
<name>A0A832T532_PYRHR</name>
<organism evidence="1 2">
    <name type="scientific">Pyrococcus horikoshii</name>
    <dbReference type="NCBI Taxonomy" id="53953"/>
    <lineage>
        <taxon>Archaea</taxon>
        <taxon>Methanobacteriati</taxon>
        <taxon>Methanobacteriota</taxon>
        <taxon>Thermococci</taxon>
        <taxon>Thermococcales</taxon>
        <taxon>Thermococcaceae</taxon>
        <taxon>Pyrococcus</taxon>
    </lineage>
</organism>
<evidence type="ECO:0000313" key="1">
    <source>
        <dbReference type="EMBL" id="HII60203.1"/>
    </source>
</evidence>
<dbReference type="RefSeq" id="WP_010885276.1">
    <property type="nucleotide sequence ID" value="NZ_DUJN01000002.1"/>
</dbReference>
<dbReference type="EMBL" id="DUJN01000002">
    <property type="protein sequence ID" value="HII60203.1"/>
    <property type="molecule type" value="Genomic_DNA"/>
</dbReference>
<dbReference type="PROSITE" id="PS51257">
    <property type="entry name" value="PROKAR_LIPOPROTEIN"/>
    <property type="match status" value="1"/>
</dbReference>
<sequence length="142" mass="15941">MKKILSLLLLVGLVAASLGCISWGNGGVIITFGNETYTIPLNTTTNTTSRFVWEKEVEAGKTLVIYIDNETIKIKVDYEVRENKFAFFVTLPDNTTELYYEPVNTTLLGKLNFYGEGSFVGTTYYLAKIRLEANESFEVKVT</sequence>
<comment type="caution">
    <text evidence="1">The sequence shown here is derived from an EMBL/GenBank/DDBJ whole genome shotgun (WGS) entry which is preliminary data.</text>
</comment>
<dbReference type="GeneID" id="1443511"/>
<accession>A0A832T532</accession>
<dbReference type="AlphaFoldDB" id="A0A832T532"/>